<proteinExistence type="predicted"/>
<evidence type="ECO:0000313" key="2">
    <source>
        <dbReference type="Proteomes" id="UP000822688"/>
    </source>
</evidence>
<reference evidence="1" key="1">
    <citation type="submission" date="2020-06" db="EMBL/GenBank/DDBJ databases">
        <title>WGS assembly of Ceratodon purpureus strain R40.</title>
        <authorList>
            <person name="Carey S.B."/>
            <person name="Jenkins J."/>
            <person name="Shu S."/>
            <person name="Lovell J.T."/>
            <person name="Sreedasyam A."/>
            <person name="Maumus F."/>
            <person name="Tiley G.P."/>
            <person name="Fernandez-Pozo N."/>
            <person name="Barry K."/>
            <person name="Chen C."/>
            <person name="Wang M."/>
            <person name="Lipzen A."/>
            <person name="Daum C."/>
            <person name="Saski C.A."/>
            <person name="Payton A.C."/>
            <person name="Mcbreen J.C."/>
            <person name="Conrad R.E."/>
            <person name="Kollar L.M."/>
            <person name="Olsson S."/>
            <person name="Huttunen S."/>
            <person name="Landis J.B."/>
            <person name="Wickett N.J."/>
            <person name="Johnson M.G."/>
            <person name="Rensing S.A."/>
            <person name="Grimwood J."/>
            <person name="Schmutz J."/>
            <person name="Mcdaniel S.F."/>
        </authorList>
    </citation>
    <scope>NUCLEOTIDE SEQUENCE</scope>
    <source>
        <strain evidence="1">R40</strain>
    </source>
</reference>
<dbReference type="AlphaFoldDB" id="A0A8T0IRR2"/>
<organism evidence="1 2">
    <name type="scientific">Ceratodon purpureus</name>
    <name type="common">Fire moss</name>
    <name type="synonym">Dicranum purpureum</name>
    <dbReference type="NCBI Taxonomy" id="3225"/>
    <lineage>
        <taxon>Eukaryota</taxon>
        <taxon>Viridiplantae</taxon>
        <taxon>Streptophyta</taxon>
        <taxon>Embryophyta</taxon>
        <taxon>Bryophyta</taxon>
        <taxon>Bryophytina</taxon>
        <taxon>Bryopsida</taxon>
        <taxon>Dicranidae</taxon>
        <taxon>Pseudoditrichales</taxon>
        <taxon>Ditrichaceae</taxon>
        <taxon>Ceratodon</taxon>
    </lineage>
</organism>
<gene>
    <name evidence="1" type="ORF">KC19_2G017400</name>
</gene>
<accession>A0A8T0IRR2</accession>
<name>A0A8T0IRR2_CERPU</name>
<dbReference type="EMBL" id="CM026422">
    <property type="protein sequence ID" value="KAG0585506.1"/>
    <property type="molecule type" value="Genomic_DNA"/>
</dbReference>
<evidence type="ECO:0000313" key="1">
    <source>
        <dbReference type="EMBL" id="KAG0585506.1"/>
    </source>
</evidence>
<protein>
    <submittedName>
        <fullName evidence="1">Uncharacterized protein</fullName>
    </submittedName>
</protein>
<sequence>MAALRRISVDLCSPAAPEIPSQLIVKWLYLLMQLVFSSNLGTVNQLNCQYFRQNSASRPTALLIVRRFSVTCQFQCGLNWLFNGLQTDDWYGNRSTVSTYSVLVVYKYSHCHTYGFNFGGKSTSCLDLIVQLYNPYPD</sequence>
<comment type="caution">
    <text evidence="1">The sequence shown here is derived from an EMBL/GenBank/DDBJ whole genome shotgun (WGS) entry which is preliminary data.</text>
</comment>
<keyword evidence="2" id="KW-1185">Reference proteome</keyword>
<dbReference type="Proteomes" id="UP000822688">
    <property type="component" value="Chromosome 2"/>
</dbReference>